<feature type="signal peptide" evidence="1">
    <location>
        <begin position="1"/>
        <end position="31"/>
    </location>
</feature>
<proteinExistence type="predicted"/>
<keyword evidence="1" id="KW-0732">Signal</keyword>
<comment type="caution">
    <text evidence="2">The sequence shown here is derived from an EMBL/GenBank/DDBJ whole genome shotgun (WGS) entry which is preliminary data.</text>
</comment>
<keyword evidence="3" id="KW-1185">Reference proteome</keyword>
<dbReference type="Gene3D" id="1.25.10.10">
    <property type="entry name" value="Leucine-rich Repeat Variant"/>
    <property type="match status" value="1"/>
</dbReference>
<dbReference type="InterPro" id="IPR011989">
    <property type="entry name" value="ARM-like"/>
</dbReference>
<evidence type="ECO:0000313" key="2">
    <source>
        <dbReference type="EMBL" id="KAK0392319.1"/>
    </source>
</evidence>
<evidence type="ECO:0000256" key="1">
    <source>
        <dbReference type="SAM" id="SignalP"/>
    </source>
</evidence>
<protein>
    <recommendedName>
        <fullName evidence="4">Nucleotide exchange factor SIL1</fullName>
    </recommendedName>
</protein>
<dbReference type="EMBL" id="JAPDFR010000001">
    <property type="protein sequence ID" value="KAK0392319.1"/>
    <property type="molecule type" value="Genomic_DNA"/>
</dbReference>
<feature type="chain" id="PRO_5041212410" description="Nucleotide exchange factor SIL1" evidence="1">
    <location>
        <begin position="32"/>
        <end position="424"/>
    </location>
</feature>
<gene>
    <name evidence="2" type="ORF">NLU13_1815</name>
</gene>
<evidence type="ECO:0000313" key="3">
    <source>
        <dbReference type="Proteomes" id="UP001175261"/>
    </source>
</evidence>
<sequence>MARSRSQTFTLLTSLIFILFALALLPATASASTPPQHSPKADTDLICHTSDPKDCYPRIFQPTDEFQTVHDDQELPNGLHVRMNIWTGQKEAKINVPDESDPALEGMPVDQAVIVVDPQSEDAPKIPKGAPAYEPVGKVKGPQHEAQSFLDAMKMLKSGVIESDEAFDTSLEALEDISHDMYYGLKTAENLDVVKALFCLMEQQGIEPVNGATPRDQQAASIISAALQNNPASLKAVADNWDGIMGTKCPATETSLNDLFYSSFVPSPAGTSKISEEAAASKAKAKISAINGLIKDPSIRRQFIDNGGMERLLEVLIVNLETVKPSSKENTRDWKTAQRRVGQLVLDNFLDEDMGANVGEWPTAPKLPEGECSVGVENKAGCWDFHVQDIMSKNKGDKSHWSRDLHQALGVARKQMGSSERKEL</sequence>
<reference evidence="2" key="1">
    <citation type="submission" date="2022-10" db="EMBL/GenBank/DDBJ databases">
        <title>Determination and structural analysis of whole genome sequence of Sarocladium strictum F4-1.</title>
        <authorList>
            <person name="Hu L."/>
            <person name="Jiang Y."/>
        </authorList>
    </citation>
    <scope>NUCLEOTIDE SEQUENCE</scope>
    <source>
        <strain evidence="2">F4-1</strain>
    </source>
</reference>
<organism evidence="2 3">
    <name type="scientific">Sarocladium strictum</name>
    <name type="common">Black bundle disease fungus</name>
    <name type="synonym">Acremonium strictum</name>
    <dbReference type="NCBI Taxonomy" id="5046"/>
    <lineage>
        <taxon>Eukaryota</taxon>
        <taxon>Fungi</taxon>
        <taxon>Dikarya</taxon>
        <taxon>Ascomycota</taxon>
        <taxon>Pezizomycotina</taxon>
        <taxon>Sordariomycetes</taxon>
        <taxon>Hypocreomycetidae</taxon>
        <taxon>Hypocreales</taxon>
        <taxon>Sarocladiaceae</taxon>
        <taxon>Sarocladium</taxon>
    </lineage>
</organism>
<name>A0AA39GTM6_SARSR</name>
<accession>A0AA39GTM6</accession>
<evidence type="ECO:0008006" key="4">
    <source>
        <dbReference type="Google" id="ProtNLM"/>
    </source>
</evidence>
<dbReference type="AlphaFoldDB" id="A0AA39GTM6"/>
<dbReference type="Proteomes" id="UP001175261">
    <property type="component" value="Unassembled WGS sequence"/>
</dbReference>